<sequence length="589" mass="67506">MAFGSHVYNLLFDYNQKNLLEGDNRDQLSLSSSSSSPSASAVSKEIHMSFVSAATPFKPSGKNDHSFSDLEAVRIQATCISKAHSAGDRKIMTVDPNITSYASLYLLLKKAFSLEQDFDIVYQLPRNAKSDRPDVFLSLTSDWDLDAAFHTATRPFLQLKVQPFEKDVIDGWDIVQPIHTPQVKDIKSRQAHIPLAVTLKYDITKTIGKVFDVFATEKPSLFTNTEWMAFFDATGRMSSMKDLKNSIFLKNLEPDVRADAWPHLLGVFPVDLTFEERTRFLFMKTQVYKHLKENWMAKNPREIKGLTHMIQKDVLRTDRTHPFFNVKEDHPNLVSLFNILITFAFNNPDISYCQGMSDLVAPLLVVLNDEILAYLCFCKVMERLKNNFLLKGTALMEKFTQLSELLKKADKPLHDHIQTLDGGHFYFCYRMLLLELKREFPFEDAIHVMESIWSSTPHHTEDEDCEMSFYEELLQNHLNHGNTSIDESIKFSGLPPPKDLNDGSPFPLFLCLAIFILNREHLLQLDEYTMLAMHFDKLSRKLDATHVKEKAKSLFFKYLKDSIEENRASSLLKECLENTHGTSSTAAQC</sequence>
<dbReference type="InterPro" id="IPR035969">
    <property type="entry name" value="Rab-GAP_TBC_sf"/>
</dbReference>
<evidence type="ECO:0000313" key="4">
    <source>
        <dbReference type="Proteomes" id="UP000594262"/>
    </source>
</evidence>
<dbReference type="Proteomes" id="UP000594262">
    <property type="component" value="Unplaced"/>
</dbReference>
<accession>A0A7M5VB38</accession>
<name>A0A7M5VB38_9CNID</name>
<keyword evidence="4" id="KW-1185">Reference proteome</keyword>
<dbReference type="Gene3D" id="1.10.8.270">
    <property type="entry name" value="putative rabgap domain of human tbc1 domain family member 14 like domains"/>
    <property type="match status" value="1"/>
</dbReference>
<dbReference type="PANTHER" id="PTHR22957">
    <property type="entry name" value="TBC1 DOMAIN FAMILY MEMBER GTPASE-ACTIVATING PROTEIN"/>
    <property type="match status" value="1"/>
</dbReference>
<dbReference type="InterPro" id="IPR000270">
    <property type="entry name" value="PB1_dom"/>
</dbReference>
<feature type="domain" description="Rab-GAP TBC" evidence="2">
    <location>
        <begin position="251"/>
        <end position="456"/>
    </location>
</feature>
<dbReference type="Gene3D" id="1.10.472.80">
    <property type="entry name" value="Ypt/Rab-GAP domain of gyp1p, domain 3"/>
    <property type="match status" value="1"/>
</dbReference>
<evidence type="ECO:0000259" key="2">
    <source>
        <dbReference type="PROSITE" id="PS50086"/>
    </source>
</evidence>
<dbReference type="SMART" id="SM00164">
    <property type="entry name" value="TBC"/>
    <property type="match status" value="1"/>
</dbReference>
<dbReference type="SUPFAM" id="SSF47923">
    <property type="entry name" value="Ypt/Rab-GAP domain of gyp1p"/>
    <property type="match status" value="2"/>
</dbReference>
<dbReference type="EnsemblMetazoa" id="CLYHEMT009385.1">
    <property type="protein sequence ID" value="CLYHEMP009385.1"/>
    <property type="gene ID" value="CLYHEMG009385"/>
</dbReference>
<dbReference type="OrthoDB" id="10264062at2759"/>
<evidence type="ECO:0000256" key="1">
    <source>
        <dbReference type="ARBA" id="ARBA00022468"/>
    </source>
</evidence>
<dbReference type="GeneID" id="136809447"/>
<proteinExistence type="predicted"/>
<dbReference type="AlphaFoldDB" id="A0A7M5VB38"/>
<evidence type="ECO:0000313" key="3">
    <source>
        <dbReference type="EnsemblMetazoa" id="CLYHEMP009385.1"/>
    </source>
</evidence>
<dbReference type="Pfam" id="PF00566">
    <property type="entry name" value="RabGAP-TBC"/>
    <property type="match status" value="1"/>
</dbReference>
<reference evidence="3" key="1">
    <citation type="submission" date="2021-01" db="UniProtKB">
        <authorList>
            <consortium name="EnsemblMetazoa"/>
        </authorList>
    </citation>
    <scope>IDENTIFICATION</scope>
</reference>
<dbReference type="PROSITE" id="PS50086">
    <property type="entry name" value="TBC_RABGAP"/>
    <property type="match status" value="1"/>
</dbReference>
<keyword evidence="1" id="KW-0343">GTPase activation</keyword>
<dbReference type="InterPro" id="IPR000195">
    <property type="entry name" value="Rab-GAP-TBC_dom"/>
</dbReference>
<dbReference type="GO" id="GO:0005096">
    <property type="term" value="F:GTPase activator activity"/>
    <property type="evidence" value="ECO:0007669"/>
    <property type="project" value="UniProtKB-KW"/>
</dbReference>
<protein>
    <recommendedName>
        <fullName evidence="2">Rab-GAP TBC domain-containing protein</fullName>
    </recommendedName>
</protein>
<dbReference type="PANTHER" id="PTHR22957:SF333">
    <property type="entry name" value="TBC1 DOMAIN FAMILY MEMBER 25"/>
    <property type="match status" value="1"/>
</dbReference>
<dbReference type="SMART" id="SM00666">
    <property type="entry name" value="PB1"/>
    <property type="match status" value="1"/>
</dbReference>
<organism evidence="3 4">
    <name type="scientific">Clytia hemisphaerica</name>
    <dbReference type="NCBI Taxonomy" id="252671"/>
    <lineage>
        <taxon>Eukaryota</taxon>
        <taxon>Metazoa</taxon>
        <taxon>Cnidaria</taxon>
        <taxon>Hydrozoa</taxon>
        <taxon>Hydroidolina</taxon>
        <taxon>Leptothecata</taxon>
        <taxon>Obeliida</taxon>
        <taxon>Clytiidae</taxon>
        <taxon>Clytia</taxon>
    </lineage>
</organism>
<dbReference type="RefSeq" id="XP_066922082.1">
    <property type="nucleotide sequence ID" value="XM_067065981.1"/>
</dbReference>